<evidence type="ECO:0000313" key="2">
    <source>
        <dbReference type="Proteomes" id="UP000663841"/>
    </source>
</evidence>
<proteinExistence type="predicted"/>
<name>A0A8H3BRS9_9AGAM</name>
<protein>
    <submittedName>
        <fullName evidence="1">Uncharacterized protein</fullName>
    </submittedName>
</protein>
<evidence type="ECO:0000313" key="1">
    <source>
        <dbReference type="EMBL" id="CAE6463905.1"/>
    </source>
</evidence>
<sequence>MPHAIPQDMVFHSKKLKSVRVKMPGGKIYQWPIIERPENLASIHHLDTVMQMPMAMLRIIQKTIRDETKRQIGHPFDTVRWKFVHQRVKDYVVAKNIQFLCGFLAETKRALEMKASASRETTDILETPEISKRRCLTWSMTRSQEVDGPF</sequence>
<organism evidence="1 2">
    <name type="scientific">Rhizoctonia solani</name>
    <dbReference type="NCBI Taxonomy" id="456999"/>
    <lineage>
        <taxon>Eukaryota</taxon>
        <taxon>Fungi</taxon>
        <taxon>Dikarya</taxon>
        <taxon>Basidiomycota</taxon>
        <taxon>Agaricomycotina</taxon>
        <taxon>Agaricomycetes</taxon>
        <taxon>Cantharellales</taxon>
        <taxon>Ceratobasidiaceae</taxon>
        <taxon>Rhizoctonia</taxon>
    </lineage>
</organism>
<accession>A0A8H3BRS9</accession>
<gene>
    <name evidence="1" type="ORF">RDB_LOCUS159052</name>
</gene>
<dbReference type="EMBL" id="CAJMWW010000296">
    <property type="protein sequence ID" value="CAE6463905.1"/>
    <property type="molecule type" value="Genomic_DNA"/>
</dbReference>
<comment type="caution">
    <text evidence="1">The sequence shown here is derived from an EMBL/GenBank/DDBJ whole genome shotgun (WGS) entry which is preliminary data.</text>
</comment>
<reference evidence="1" key="1">
    <citation type="submission" date="2021-01" db="EMBL/GenBank/DDBJ databases">
        <authorList>
            <person name="Kaushik A."/>
        </authorList>
    </citation>
    <scope>NUCLEOTIDE SEQUENCE</scope>
    <source>
        <strain evidence="1">AG3-T5</strain>
    </source>
</reference>
<dbReference type="Proteomes" id="UP000663841">
    <property type="component" value="Unassembled WGS sequence"/>
</dbReference>
<dbReference type="AlphaFoldDB" id="A0A8H3BRS9"/>